<feature type="domain" description="DUF402" evidence="1">
    <location>
        <begin position="80"/>
        <end position="171"/>
    </location>
</feature>
<dbReference type="AlphaFoldDB" id="A0A0A7KIY9"/>
<dbReference type="STRING" id="1182571.QR90_04430"/>
<dbReference type="InterPro" id="IPR035930">
    <property type="entry name" value="FomD-like_sf"/>
</dbReference>
<dbReference type="InterPro" id="IPR007295">
    <property type="entry name" value="DUF402"/>
</dbReference>
<dbReference type="SUPFAM" id="SSF159234">
    <property type="entry name" value="FomD-like"/>
    <property type="match status" value="1"/>
</dbReference>
<sequence length="187" mass="20796">MKRKTFDLRPWARVTQSTQTALAVPGYVIVDFMAQTVVRPLEVTRPESTSCHLILDNGYRWIRCHPTGTGEGVMGAALTVQLNAAGQPVQFYVDIHGGEGVYEDGLPWHDDLYLDVVGDPDDEDRWTVAATEIIDADELDDAVEAGLVTPTLAAQTWEHARQIEAQLRAGSYPPVDVLRRYVEDPYT</sequence>
<dbReference type="Proteomes" id="UP000030634">
    <property type="component" value="Chromosome"/>
</dbReference>
<evidence type="ECO:0000313" key="2">
    <source>
        <dbReference type="EMBL" id="AIZ44503.1"/>
    </source>
</evidence>
<name>A0A0A7KIY9_9DEIO</name>
<proteinExistence type="predicted"/>
<gene>
    <name evidence="2" type="ORF">QR90_04430</name>
</gene>
<dbReference type="KEGG" id="dsw:QR90_04430"/>
<reference evidence="3" key="1">
    <citation type="submission" date="2014-11" db="EMBL/GenBank/DDBJ databases">
        <title>Hymenobacter sp. DG25B genome submission.</title>
        <authorList>
            <person name="Jung H.-Y."/>
            <person name="Kim M.K."/>
            <person name="Srinivasan S."/>
            <person name="Lim S."/>
        </authorList>
    </citation>
    <scope>NUCLEOTIDE SEQUENCE [LARGE SCALE GENOMIC DNA]</scope>
    <source>
        <strain evidence="3">DY59</strain>
    </source>
</reference>
<protein>
    <recommendedName>
        <fullName evidence="1">DUF402 domain-containing protein</fullName>
    </recommendedName>
</protein>
<dbReference type="HOGENOM" id="CLU_098301_2_0_0"/>
<dbReference type="EMBL" id="CP010028">
    <property type="protein sequence ID" value="AIZ44503.1"/>
    <property type="molecule type" value="Genomic_DNA"/>
</dbReference>
<dbReference type="Pfam" id="PF04167">
    <property type="entry name" value="DUF402"/>
    <property type="match status" value="1"/>
</dbReference>
<organism evidence="2 3">
    <name type="scientific">Deinococcus radiopugnans</name>
    <dbReference type="NCBI Taxonomy" id="57497"/>
    <lineage>
        <taxon>Bacteria</taxon>
        <taxon>Thermotogati</taxon>
        <taxon>Deinococcota</taxon>
        <taxon>Deinococci</taxon>
        <taxon>Deinococcales</taxon>
        <taxon>Deinococcaceae</taxon>
        <taxon>Deinococcus</taxon>
    </lineage>
</organism>
<dbReference type="PANTHER" id="PTHR41271">
    <property type="entry name" value="DUF402 DOMAIN-CONTAINING PROTEIN"/>
    <property type="match status" value="1"/>
</dbReference>
<dbReference type="Gene3D" id="2.40.380.10">
    <property type="entry name" value="FomD-like"/>
    <property type="match status" value="1"/>
</dbReference>
<dbReference type="PANTHER" id="PTHR41271:SF1">
    <property type="entry name" value="DUF402 DOMAIN-CONTAINING PROTEIN"/>
    <property type="match status" value="1"/>
</dbReference>
<accession>A0A0A7KIY9</accession>
<evidence type="ECO:0000259" key="1">
    <source>
        <dbReference type="Pfam" id="PF04167"/>
    </source>
</evidence>
<evidence type="ECO:0000313" key="3">
    <source>
        <dbReference type="Proteomes" id="UP000030634"/>
    </source>
</evidence>
<dbReference type="RefSeq" id="WP_039682539.1">
    <property type="nucleotide sequence ID" value="NZ_CP010028.1"/>
</dbReference>